<gene>
    <name evidence="2" type="ORF">WM2015_1001</name>
</gene>
<accession>A0A0K0XUL9</accession>
<feature type="domain" description="Cyclic-phosphate processing Receiver" evidence="1">
    <location>
        <begin position="32"/>
        <end position="116"/>
    </location>
</feature>
<name>A0A0K0XUL9_9GAMM</name>
<dbReference type="RefSeq" id="WP_049725021.1">
    <property type="nucleotide sequence ID" value="NZ_CP012154.1"/>
</dbReference>
<dbReference type="OrthoDB" id="5804330at2"/>
<dbReference type="AlphaFoldDB" id="A0A0K0XUL9"/>
<dbReference type="EMBL" id="CP012154">
    <property type="protein sequence ID" value="AKS41378.1"/>
    <property type="molecule type" value="Genomic_DNA"/>
</dbReference>
<proteinExistence type="predicted"/>
<protein>
    <recommendedName>
        <fullName evidence="1">Cyclic-phosphate processing Receiver domain-containing protein</fullName>
    </recommendedName>
</protein>
<evidence type="ECO:0000313" key="3">
    <source>
        <dbReference type="Proteomes" id="UP000066624"/>
    </source>
</evidence>
<dbReference type="STRING" id="1579979.WM2015_1001"/>
<reference evidence="2 3" key="1">
    <citation type="submission" date="2015-07" db="EMBL/GenBank/DDBJ databases">
        <authorList>
            <person name="Noorani M."/>
        </authorList>
    </citation>
    <scope>NUCLEOTIDE SEQUENCE [LARGE SCALE GENOMIC DNA]</scope>
    <source>
        <strain evidence="2 3">KCTC 42284</strain>
    </source>
</reference>
<evidence type="ECO:0000313" key="2">
    <source>
        <dbReference type="EMBL" id="AKS41378.1"/>
    </source>
</evidence>
<dbReference type="InterPro" id="IPR046909">
    <property type="entry name" value="cREC_REC"/>
</dbReference>
<dbReference type="Pfam" id="PF20274">
    <property type="entry name" value="cREC_REC"/>
    <property type="match status" value="1"/>
</dbReference>
<sequence>MARPDGPKTPPIRLLVVEDNAERIARFERWMPPDVRVTFARSAGRAMRIIELDAGRVYAGMLLDHDLDDQNASDDELGLTGRHVVDRIIRHTDPDAAMLVHSINPGGARMMVRRLELAGFWVTRMPFPVLSEAKLRTWIDEIRSYWRP</sequence>
<dbReference type="Proteomes" id="UP000066624">
    <property type="component" value="Chromosome"/>
</dbReference>
<keyword evidence="3" id="KW-1185">Reference proteome</keyword>
<evidence type="ECO:0000259" key="1">
    <source>
        <dbReference type="Pfam" id="PF20274"/>
    </source>
</evidence>
<organism evidence="2 3">
    <name type="scientific">Wenzhouxiangella marina</name>
    <dbReference type="NCBI Taxonomy" id="1579979"/>
    <lineage>
        <taxon>Bacteria</taxon>
        <taxon>Pseudomonadati</taxon>
        <taxon>Pseudomonadota</taxon>
        <taxon>Gammaproteobacteria</taxon>
        <taxon>Chromatiales</taxon>
        <taxon>Wenzhouxiangellaceae</taxon>
        <taxon>Wenzhouxiangella</taxon>
    </lineage>
</organism>
<dbReference type="KEGG" id="wma:WM2015_1001"/>